<dbReference type="EMBL" id="AGUE01000010">
    <property type="protein sequence ID" value="EHL03354.1"/>
    <property type="molecule type" value="Genomic_DNA"/>
</dbReference>
<dbReference type="HOGENOM" id="CLU_2441052_0_0_1"/>
<evidence type="ECO:0000313" key="2">
    <source>
        <dbReference type="EMBL" id="EHL03354.1"/>
    </source>
</evidence>
<evidence type="ECO:0008006" key="4">
    <source>
        <dbReference type="Google" id="ProtNLM"/>
    </source>
</evidence>
<dbReference type="InParanoid" id="H0EDW4"/>
<dbReference type="OrthoDB" id="3551079at2759"/>
<gene>
    <name evidence="2" type="ORF">M7I_0573</name>
</gene>
<keyword evidence="1" id="KW-0732">Signal</keyword>
<accession>H0EDW4</accession>
<name>H0EDW4_GLAL7</name>
<comment type="caution">
    <text evidence="2">The sequence shown here is derived from an EMBL/GenBank/DDBJ whole genome shotgun (WGS) entry which is preliminary data.</text>
</comment>
<reference evidence="2 3" key="1">
    <citation type="journal article" date="2012" name="Eukaryot. Cell">
        <title>Genome sequence of the fungus Glarea lozoyensis: the first genome sequence of a species from the Helotiaceae family.</title>
        <authorList>
            <person name="Youssar L."/>
            <person name="Gruening B.A."/>
            <person name="Erxleben A."/>
            <person name="Guenther S."/>
            <person name="Huettel W."/>
        </authorList>
    </citation>
    <scope>NUCLEOTIDE SEQUENCE [LARGE SCALE GENOMIC DNA]</scope>
    <source>
        <strain evidence="3">ATCC 74030 / MF5533</strain>
    </source>
</reference>
<evidence type="ECO:0000313" key="3">
    <source>
        <dbReference type="Proteomes" id="UP000005446"/>
    </source>
</evidence>
<organism evidence="2 3">
    <name type="scientific">Glarea lozoyensis (strain ATCC 74030 / MF5533)</name>
    <dbReference type="NCBI Taxonomy" id="1104152"/>
    <lineage>
        <taxon>Eukaryota</taxon>
        <taxon>Fungi</taxon>
        <taxon>Dikarya</taxon>
        <taxon>Ascomycota</taxon>
        <taxon>Pezizomycotina</taxon>
        <taxon>Leotiomycetes</taxon>
        <taxon>Helotiales</taxon>
        <taxon>Helotiaceae</taxon>
        <taxon>Glarea</taxon>
    </lineage>
</organism>
<sequence>MQFNVAAVLAVMASVASANNSVTSTVTACDCTHGVAAPTGTGYAASTVGSTGVVSAPTATGSPITYSNGGSVKGASAIGMIVAGGVALFL</sequence>
<feature type="signal peptide" evidence="1">
    <location>
        <begin position="1"/>
        <end position="18"/>
    </location>
</feature>
<dbReference type="AlphaFoldDB" id="H0EDW4"/>
<evidence type="ECO:0000256" key="1">
    <source>
        <dbReference type="SAM" id="SignalP"/>
    </source>
</evidence>
<keyword evidence="3" id="KW-1185">Reference proteome</keyword>
<protein>
    <recommendedName>
        <fullName evidence="4">Clock-controlled protein 6</fullName>
    </recommendedName>
</protein>
<dbReference type="Proteomes" id="UP000005446">
    <property type="component" value="Unassembled WGS sequence"/>
</dbReference>
<feature type="chain" id="PRO_5003532345" description="Clock-controlled protein 6" evidence="1">
    <location>
        <begin position="19"/>
        <end position="90"/>
    </location>
</feature>
<proteinExistence type="predicted"/>